<sequence length="418" mass="47579">MAQQLRSNEVFFSCRYHCTLQTFEIHVCLPVNLKEFTTHTAEKHAIIKAIRRLSFPTVSKLSLLGQDVRASFKIDFLDNVLDDQVFAELNSEEINTIVLRMASEMDAEVTEAYVRNGNVQEAHACLLNEFAATESEACAISPEEIQTLLDDIDKSLDSNSGPPNNAAYSIEAMEPDCASRSVNKESDRLTEPPLIEYDPHIFGLMLEEMRALVPVYRQTIDAKHEKHLKRAGLFDIASDCFSEPFVRLGLVHELFKTVNSQNRFFFAMARKILEENAAIITPPLMQLSSKEFISAVRVVSDGCMSRFREPPPTRQNAYRLLYDLCMLEVCCTHYCEKLAGEWFKETARINVIHLAWRRKNAKLDKDVADALTFDNRLCSVPYGDPVFFNSISPEDMKTILAPADQDQLTNRKYVFPPM</sequence>
<protein>
    <submittedName>
        <fullName evidence="1">Uncharacterized protein</fullName>
    </submittedName>
</protein>
<comment type="caution">
    <text evidence="1">The sequence shown here is derived from an EMBL/GenBank/DDBJ whole genome shotgun (WGS) entry which is preliminary data.</text>
</comment>
<organism evidence="1 2">
    <name type="scientific">Trichomalopsis sarcophagae</name>
    <dbReference type="NCBI Taxonomy" id="543379"/>
    <lineage>
        <taxon>Eukaryota</taxon>
        <taxon>Metazoa</taxon>
        <taxon>Ecdysozoa</taxon>
        <taxon>Arthropoda</taxon>
        <taxon>Hexapoda</taxon>
        <taxon>Insecta</taxon>
        <taxon>Pterygota</taxon>
        <taxon>Neoptera</taxon>
        <taxon>Endopterygota</taxon>
        <taxon>Hymenoptera</taxon>
        <taxon>Apocrita</taxon>
        <taxon>Proctotrupomorpha</taxon>
        <taxon>Chalcidoidea</taxon>
        <taxon>Pteromalidae</taxon>
        <taxon>Pteromalinae</taxon>
        <taxon>Trichomalopsis</taxon>
    </lineage>
</organism>
<gene>
    <name evidence="1" type="ORF">TSAR_012922</name>
</gene>
<name>A0A232EEG6_9HYME</name>
<evidence type="ECO:0000313" key="2">
    <source>
        <dbReference type="Proteomes" id="UP000215335"/>
    </source>
</evidence>
<evidence type="ECO:0000313" key="1">
    <source>
        <dbReference type="EMBL" id="OXU16749.1"/>
    </source>
</evidence>
<dbReference type="Proteomes" id="UP000215335">
    <property type="component" value="Unassembled WGS sequence"/>
</dbReference>
<keyword evidence="2" id="KW-1185">Reference proteome</keyword>
<dbReference type="AlphaFoldDB" id="A0A232EEG6"/>
<accession>A0A232EEG6</accession>
<dbReference type="EMBL" id="NNAY01005328">
    <property type="protein sequence ID" value="OXU16749.1"/>
    <property type="molecule type" value="Genomic_DNA"/>
</dbReference>
<reference evidence="1 2" key="1">
    <citation type="journal article" date="2017" name="Curr. Biol.">
        <title>The Evolution of Venom by Co-option of Single-Copy Genes.</title>
        <authorList>
            <person name="Martinson E.O."/>
            <person name="Mrinalini"/>
            <person name="Kelkar Y.D."/>
            <person name="Chang C.H."/>
            <person name="Werren J.H."/>
        </authorList>
    </citation>
    <scope>NUCLEOTIDE SEQUENCE [LARGE SCALE GENOMIC DNA]</scope>
    <source>
        <strain evidence="1 2">Alberta</strain>
        <tissue evidence="1">Whole body</tissue>
    </source>
</reference>
<proteinExistence type="predicted"/>